<gene>
    <name evidence="2" type="ORF">BDEG_27147</name>
</gene>
<dbReference type="InterPro" id="IPR001810">
    <property type="entry name" value="F-box_dom"/>
</dbReference>
<evidence type="ECO:0000313" key="2">
    <source>
        <dbReference type="EMBL" id="OAJ43830.1"/>
    </source>
</evidence>
<dbReference type="EMBL" id="DS022311">
    <property type="protein sequence ID" value="OAJ43830.1"/>
    <property type="molecule type" value="Genomic_DNA"/>
</dbReference>
<evidence type="ECO:0000313" key="3">
    <source>
        <dbReference type="Proteomes" id="UP000077115"/>
    </source>
</evidence>
<dbReference type="OrthoDB" id="550575at2759"/>
<dbReference type="GO" id="GO:0031146">
    <property type="term" value="P:SCF-dependent proteasomal ubiquitin-dependent protein catabolic process"/>
    <property type="evidence" value="ECO:0007669"/>
    <property type="project" value="TreeGrafter"/>
</dbReference>
<name>A0A177WWP8_BATDL</name>
<dbReference type="AlphaFoldDB" id="A0A177WWP8"/>
<proteinExistence type="predicted"/>
<dbReference type="VEuPathDB" id="FungiDB:BDEG_27147"/>
<feature type="domain" description="F-box" evidence="1">
    <location>
        <begin position="36"/>
        <end position="69"/>
    </location>
</feature>
<sequence length="452" mass="50191">MVFTTISTSQKHSLQPSTLATLVLGSCSPRMIRIIPDILPEIFKFLTDKSGVLFSCCLVNRIWYQAALRPLYTSPRLQSVWALRKFTQMLVAKPYLARFVWYLVLSEIRTTISPHILSQLIPLLTHVHHIDLSYCREIQDIHVQTLTRQCGSELTSIILAGNRHLTDATIEAIANYIGKSLVSLCIDECHRITNGALSYIASQCTQLTTLKLASTQSNRGDISIASFVWPTTASCCSTLTTLRLYDCTDITDTSLILLAQACSNITAVEMFRLPHVSDIALIAISKHTQLHTLCVGEMRYITDLSICEVGRQCDIRSLTICHCDSITDRGMVELIRHSPNMQFLDIALLGDITLISLVATSQCCPLLQDLVVSGNLYSEGIPTRAVMDIAKTFVGLGSLTIFQSRDIDMDDIEAFALACPNVGCIFVRQCVNISPLLAETFCKTHKTRLIVQ</sequence>
<dbReference type="InterPro" id="IPR032675">
    <property type="entry name" value="LRR_dom_sf"/>
</dbReference>
<dbReference type="eggNOG" id="KOG1947">
    <property type="taxonomic scope" value="Eukaryota"/>
</dbReference>
<reference evidence="2 3" key="2">
    <citation type="submission" date="2016-05" db="EMBL/GenBank/DDBJ databases">
        <title>Lineage-specific infection strategies underlie the spectrum of fungal disease in amphibians.</title>
        <authorList>
            <person name="Cuomo C.A."/>
            <person name="Farrer R.A."/>
            <person name="James T."/>
            <person name="Longcore J."/>
            <person name="Birren B."/>
        </authorList>
    </citation>
    <scope>NUCLEOTIDE SEQUENCE [LARGE SCALE GENOMIC DNA]</scope>
    <source>
        <strain evidence="2 3">JEL423</strain>
    </source>
</reference>
<dbReference type="Proteomes" id="UP000077115">
    <property type="component" value="Unassembled WGS sequence"/>
</dbReference>
<dbReference type="SUPFAM" id="SSF52047">
    <property type="entry name" value="RNI-like"/>
    <property type="match status" value="1"/>
</dbReference>
<reference evidence="2 3" key="1">
    <citation type="submission" date="2006-10" db="EMBL/GenBank/DDBJ databases">
        <title>The Genome Sequence of Batrachochytrium dendrobatidis JEL423.</title>
        <authorList>
            <consortium name="The Broad Institute Genome Sequencing Platform"/>
            <person name="Birren B."/>
            <person name="Lander E."/>
            <person name="Galagan J."/>
            <person name="Cuomo C."/>
            <person name="Devon K."/>
            <person name="Jaffe D."/>
            <person name="Butler J."/>
            <person name="Alvarez P."/>
            <person name="Gnerre S."/>
            <person name="Grabherr M."/>
            <person name="Kleber M."/>
            <person name="Mauceli E."/>
            <person name="Brockman W."/>
            <person name="Young S."/>
            <person name="LaButti K."/>
            <person name="Sykes S."/>
            <person name="DeCaprio D."/>
            <person name="Crawford M."/>
            <person name="Koehrsen M."/>
            <person name="Engels R."/>
            <person name="Montgomery P."/>
            <person name="Pearson M."/>
            <person name="Howarth C."/>
            <person name="Larson L."/>
            <person name="White J."/>
            <person name="O'Leary S."/>
            <person name="Kodira C."/>
            <person name="Zeng Q."/>
            <person name="Yandava C."/>
            <person name="Alvarado L."/>
            <person name="Longcore J."/>
            <person name="James T."/>
        </authorList>
    </citation>
    <scope>NUCLEOTIDE SEQUENCE [LARGE SCALE GENOMIC DNA]</scope>
    <source>
        <strain evidence="2 3">JEL423</strain>
    </source>
</reference>
<evidence type="ECO:0000259" key="1">
    <source>
        <dbReference type="Pfam" id="PF00646"/>
    </source>
</evidence>
<accession>A0A177WWP8</accession>
<dbReference type="SMART" id="SM00367">
    <property type="entry name" value="LRR_CC"/>
    <property type="match status" value="8"/>
</dbReference>
<organism evidence="2 3">
    <name type="scientific">Batrachochytrium dendrobatidis (strain JEL423)</name>
    <dbReference type="NCBI Taxonomy" id="403673"/>
    <lineage>
        <taxon>Eukaryota</taxon>
        <taxon>Fungi</taxon>
        <taxon>Fungi incertae sedis</taxon>
        <taxon>Chytridiomycota</taxon>
        <taxon>Chytridiomycota incertae sedis</taxon>
        <taxon>Chytridiomycetes</taxon>
        <taxon>Rhizophydiales</taxon>
        <taxon>Rhizophydiales incertae sedis</taxon>
        <taxon>Batrachochytrium</taxon>
    </lineage>
</organism>
<dbReference type="PANTHER" id="PTHR13318">
    <property type="entry name" value="PARTNER OF PAIRED, ISOFORM B-RELATED"/>
    <property type="match status" value="1"/>
</dbReference>
<dbReference type="Gene3D" id="3.80.10.10">
    <property type="entry name" value="Ribonuclease Inhibitor"/>
    <property type="match status" value="2"/>
</dbReference>
<dbReference type="GO" id="GO:0019005">
    <property type="term" value="C:SCF ubiquitin ligase complex"/>
    <property type="evidence" value="ECO:0007669"/>
    <property type="project" value="TreeGrafter"/>
</dbReference>
<dbReference type="InterPro" id="IPR006553">
    <property type="entry name" value="Leu-rich_rpt_Cys-con_subtyp"/>
</dbReference>
<dbReference type="PANTHER" id="PTHR13318:SF190">
    <property type="entry name" value="PARTNER OF PAIRED, ISOFORM B"/>
    <property type="match status" value="1"/>
</dbReference>
<protein>
    <recommendedName>
        <fullName evidence="1">F-box domain-containing protein</fullName>
    </recommendedName>
</protein>
<dbReference type="Pfam" id="PF00646">
    <property type="entry name" value="F-box"/>
    <property type="match status" value="1"/>
</dbReference>